<dbReference type="EMBL" id="JX486088">
    <property type="protein sequence ID" value="AFU63115.1"/>
    <property type="molecule type" value="Genomic_DNA"/>
</dbReference>
<name>K4I4D1_9CAUD</name>
<organism evidence="1 2">
    <name type="scientific">Lactobacillus phage ATCC 8014-B2</name>
    <dbReference type="NCBI Taxonomy" id="1225795"/>
    <lineage>
        <taxon>Viruses</taxon>
        <taxon>Duplodnaviria</taxon>
        <taxon>Heunggongvirae</taxon>
        <taxon>Uroviricota</taxon>
        <taxon>Caudoviricetes</taxon>
        <taxon>Tybeckvirinae</taxon>
        <taxon>Douglaswolinvirus</taxon>
        <taxon>Douglaswolinvirus B2</taxon>
    </lineage>
</organism>
<evidence type="ECO:0000313" key="2">
    <source>
        <dbReference type="Proteomes" id="UP000008061"/>
    </source>
</evidence>
<keyword evidence="2" id="KW-1185">Reference proteome</keyword>
<protein>
    <submittedName>
        <fullName evidence="1">Uncharacterized protein</fullName>
    </submittedName>
</protein>
<accession>K4I4D1</accession>
<reference evidence="1 2" key="1">
    <citation type="journal article" date="2012" name="Appl. Environ. Microbiol.">
        <title>Characterization of Two Virulent Phages of Lactobacillus plantarum.</title>
        <authorList>
            <person name="Briggiler Marco M."/>
            <person name="Garneau J.E."/>
            <person name="Tremblay D."/>
            <person name="Quiberoni A."/>
            <person name="Moineau S."/>
        </authorList>
    </citation>
    <scope>NUCLEOTIDE SEQUENCE [LARGE SCALE GENOMIC DNA]</scope>
</reference>
<gene>
    <name evidence="1" type="ORF">8014-B2_0048</name>
</gene>
<sequence>MLKDNLYLNNKISLALQEAPVDFYFVDLNNGGFLYSSDEQLVMSKNTRDRLLKENVIDDDSQTSSDTLIVSNLNDGFVYMGTIYKNLEVDKNGDVHLKYLDPICLMYVK</sequence>
<proteinExistence type="predicted"/>
<dbReference type="Proteomes" id="UP000008061">
    <property type="component" value="Segment"/>
</dbReference>
<evidence type="ECO:0000313" key="1">
    <source>
        <dbReference type="EMBL" id="AFU63115.1"/>
    </source>
</evidence>